<evidence type="ECO:0000313" key="14">
    <source>
        <dbReference type="Proteomes" id="UP000054481"/>
    </source>
</evidence>
<dbReference type="OrthoDB" id="536211at2759"/>
<protein>
    <recommendedName>
        <fullName evidence="12">Peptidase M43 pregnancy-associated plasma-A domain-containing protein</fullName>
    </recommendedName>
</protein>
<keyword evidence="7" id="KW-0862">Zinc</keyword>
<dbReference type="AlphaFoldDB" id="A0A0F8A373"/>
<evidence type="ECO:0000256" key="2">
    <source>
        <dbReference type="ARBA" id="ARBA00008721"/>
    </source>
</evidence>
<dbReference type="SUPFAM" id="SSF55486">
    <property type="entry name" value="Metalloproteases ('zincins'), catalytic domain"/>
    <property type="match status" value="1"/>
</dbReference>
<dbReference type="GO" id="GO:0006508">
    <property type="term" value="P:proteolysis"/>
    <property type="evidence" value="ECO:0007669"/>
    <property type="project" value="UniProtKB-KW"/>
</dbReference>
<dbReference type="Gene3D" id="3.40.390.10">
    <property type="entry name" value="Collagenase (Catalytic Domain)"/>
    <property type="match status" value="1"/>
</dbReference>
<evidence type="ECO:0000259" key="12">
    <source>
        <dbReference type="Pfam" id="PF05572"/>
    </source>
</evidence>
<keyword evidence="3" id="KW-0645">Protease</keyword>
<accession>A0A0F8A373</accession>
<evidence type="ECO:0000256" key="5">
    <source>
        <dbReference type="ARBA" id="ARBA00022729"/>
    </source>
</evidence>
<proteinExistence type="inferred from homology"/>
<keyword evidence="8" id="KW-0482">Metalloprotease</keyword>
<sequence length="324" mass="36008">MQFVALLINLSLVQSLGLAVILPRFSTNETIAETIAKPQEECGTEDPSPDEVIRLQEEFTQHRASIPAANNQSPIRIPVVAHIATNPTGSLLELSEKITQQISAINRAYRPSGFKFELDGFPRQISEEFHITSKKVASSTKARFHEGDQKTLNLYIAGEELEPGILNGFATFPWKYKKAPKLDGVVVKERTLPVKYTDGEDVHGSTGVHEVGHWLGLYHTFQGGCKPGVGDQVDDTPPQELRHGCKAVPLCGKDGNGEKIEIRNYMSYRGDECRRELTAGQIERARQQFDTYRNRLTATWWPNKPAPRESSTVTGGALTKEKVV</sequence>
<comment type="function">
    <text evidence="1">Secreted metalloproteinase that allows assimilation of proteinaceous substrates.</text>
</comment>
<evidence type="ECO:0000256" key="4">
    <source>
        <dbReference type="ARBA" id="ARBA00022723"/>
    </source>
</evidence>
<reference evidence="13 14" key="1">
    <citation type="journal article" date="2014" name="Genome Biol. Evol.">
        <title>Comparative genomics and transcriptomics analyses reveal divergent lifestyle features of nematode endoparasitic fungus Hirsutella minnesotensis.</title>
        <authorList>
            <person name="Lai Y."/>
            <person name="Liu K."/>
            <person name="Zhang X."/>
            <person name="Zhang X."/>
            <person name="Li K."/>
            <person name="Wang N."/>
            <person name="Shu C."/>
            <person name="Wu Y."/>
            <person name="Wang C."/>
            <person name="Bushley K.E."/>
            <person name="Xiang M."/>
            <person name="Liu X."/>
        </authorList>
    </citation>
    <scope>NUCLEOTIDE SEQUENCE [LARGE SCALE GENOMIC DNA]</scope>
    <source>
        <strain evidence="13 14">3608</strain>
    </source>
</reference>
<evidence type="ECO:0000256" key="8">
    <source>
        <dbReference type="ARBA" id="ARBA00023049"/>
    </source>
</evidence>
<keyword evidence="4" id="KW-0479">Metal-binding</keyword>
<evidence type="ECO:0000256" key="3">
    <source>
        <dbReference type="ARBA" id="ARBA00022670"/>
    </source>
</evidence>
<dbReference type="PANTHER" id="PTHR47466">
    <property type="match status" value="1"/>
</dbReference>
<evidence type="ECO:0000256" key="6">
    <source>
        <dbReference type="ARBA" id="ARBA00022801"/>
    </source>
</evidence>
<dbReference type="InterPro" id="IPR024079">
    <property type="entry name" value="MetalloPept_cat_dom_sf"/>
</dbReference>
<dbReference type="InterPro" id="IPR008754">
    <property type="entry name" value="Peptidase_M43"/>
</dbReference>
<organism evidence="13 14">
    <name type="scientific">Hirsutella minnesotensis 3608</name>
    <dbReference type="NCBI Taxonomy" id="1043627"/>
    <lineage>
        <taxon>Eukaryota</taxon>
        <taxon>Fungi</taxon>
        <taxon>Dikarya</taxon>
        <taxon>Ascomycota</taxon>
        <taxon>Pezizomycotina</taxon>
        <taxon>Sordariomycetes</taxon>
        <taxon>Hypocreomycetidae</taxon>
        <taxon>Hypocreales</taxon>
        <taxon>Ophiocordycipitaceae</taxon>
        <taxon>Hirsutella</taxon>
    </lineage>
</organism>
<gene>
    <name evidence="13" type="ORF">HIM_09265</name>
</gene>
<feature type="signal peptide" evidence="11">
    <location>
        <begin position="1"/>
        <end position="15"/>
    </location>
</feature>
<keyword evidence="14" id="KW-1185">Reference proteome</keyword>
<dbReference type="GO" id="GO:0046872">
    <property type="term" value="F:metal ion binding"/>
    <property type="evidence" value="ECO:0007669"/>
    <property type="project" value="UniProtKB-KW"/>
</dbReference>
<dbReference type="Proteomes" id="UP000054481">
    <property type="component" value="Unassembled WGS sequence"/>
</dbReference>
<evidence type="ECO:0000256" key="9">
    <source>
        <dbReference type="ARBA" id="ARBA00023157"/>
    </source>
</evidence>
<dbReference type="PANTHER" id="PTHR47466:SF1">
    <property type="entry name" value="METALLOPROTEASE MEP1 (AFU_ORTHOLOGUE AFUA_1G07730)-RELATED"/>
    <property type="match status" value="1"/>
</dbReference>
<evidence type="ECO:0000256" key="7">
    <source>
        <dbReference type="ARBA" id="ARBA00022833"/>
    </source>
</evidence>
<feature type="region of interest" description="Disordered" evidence="10">
    <location>
        <begin position="303"/>
        <end position="324"/>
    </location>
</feature>
<keyword evidence="5 11" id="KW-0732">Signal</keyword>
<evidence type="ECO:0000256" key="10">
    <source>
        <dbReference type="SAM" id="MobiDB-lite"/>
    </source>
</evidence>
<evidence type="ECO:0000256" key="11">
    <source>
        <dbReference type="SAM" id="SignalP"/>
    </source>
</evidence>
<feature type="domain" description="Peptidase M43 pregnancy-associated plasma-A" evidence="12">
    <location>
        <begin position="146"/>
        <end position="288"/>
    </location>
</feature>
<name>A0A0F8A373_9HYPO</name>
<dbReference type="Pfam" id="PF05572">
    <property type="entry name" value="Peptidase_M43"/>
    <property type="match status" value="1"/>
</dbReference>
<keyword evidence="9" id="KW-1015">Disulfide bond</keyword>
<dbReference type="EMBL" id="KQ030578">
    <property type="protein sequence ID" value="KJZ71329.1"/>
    <property type="molecule type" value="Genomic_DNA"/>
</dbReference>
<dbReference type="GO" id="GO:0008237">
    <property type="term" value="F:metallopeptidase activity"/>
    <property type="evidence" value="ECO:0007669"/>
    <property type="project" value="UniProtKB-KW"/>
</dbReference>
<evidence type="ECO:0000256" key="1">
    <source>
        <dbReference type="ARBA" id="ARBA00003174"/>
    </source>
</evidence>
<keyword evidence="6" id="KW-0378">Hydrolase</keyword>
<feature type="chain" id="PRO_5012204235" description="Peptidase M43 pregnancy-associated plasma-A domain-containing protein" evidence="11">
    <location>
        <begin position="16"/>
        <end position="324"/>
    </location>
</feature>
<comment type="similarity">
    <text evidence="2">Belongs to the peptidase M43B family.</text>
</comment>
<evidence type="ECO:0000313" key="13">
    <source>
        <dbReference type="EMBL" id="KJZ71329.1"/>
    </source>
</evidence>